<comment type="similarity">
    <text evidence="2 3">Belongs to the LOG family.</text>
</comment>
<dbReference type="EMBL" id="ADBY01000050">
    <property type="protein sequence ID" value="EFE95072.1"/>
    <property type="molecule type" value="Genomic_DNA"/>
</dbReference>
<comment type="caution">
    <text evidence="4">The sequence shown here is derived from an EMBL/GenBank/DDBJ whole genome shotgun (WGS) entry which is preliminary data.</text>
</comment>
<evidence type="ECO:0000256" key="3">
    <source>
        <dbReference type="RuleBase" id="RU363015"/>
    </source>
</evidence>
<dbReference type="NCBIfam" id="TIGR00730">
    <property type="entry name" value="Rossman fold protein, TIGR00730 family"/>
    <property type="match status" value="1"/>
</dbReference>
<name>D4E5Q6_SEROD</name>
<keyword evidence="3" id="KW-0203">Cytokinin biosynthesis</keyword>
<sequence length="219" mass="23861">MRNNICVFCGASEGVTPDYAENARKLGHALATQGRRLIYGGGKKGLMGIVADAVLEAGGEAVGIIPQRLVEAETAHRGLTQLEVVPDMHTRKARMAALADGFIALPGGIGTLEELFEIWTWGQIGYHNKPVGLLDVNGYYRPLNTFLQHVADQGFMRHDYLGTLHLSDSPLTLLQQFDDYQPKTTIAGQNNPPSAGGLRPLVCVTFPAKLCYYLNTFFS</sequence>
<proteinExistence type="inferred from homology"/>
<organism evidence="4 5">
    <name type="scientific">Serratia odorifera DSM 4582</name>
    <dbReference type="NCBI Taxonomy" id="667129"/>
    <lineage>
        <taxon>Bacteria</taxon>
        <taxon>Pseudomonadati</taxon>
        <taxon>Pseudomonadota</taxon>
        <taxon>Gammaproteobacteria</taxon>
        <taxon>Enterobacterales</taxon>
        <taxon>Yersiniaceae</taxon>
        <taxon>Serratia</taxon>
    </lineage>
</organism>
<accession>D4E5Q6</accession>
<dbReference type="EC" id="3.2.2.n1" evidence="3"/>
<evidence type="ECO:0000256" key="1">
    <source>
        <dbReference type="ARBA" id="ARBA00000274"/>
    </source>
</evidence>
<comment type="catalytic activity">
    <reaction evidence="1">
        <text>AMP + H2O = D-ribose 5-phosphate + adenine</text>
        <dbReference type="Rhea" id="RHEA:20129"/>
        <dbReference type="ChEBI" id="CHEBI:15377"/>
        <dbReference type="ChEBI" id="CHEBI:16708"/>
        <dbReference type="ChEBI" id="CHEBI:78346"/>
        <dbReference type="ChEBI" id="CHEBI:456215"/>
        <dbReference type="EC" id="3.2.2.4"/>
    </reaction>
</comment>
<reference evidence="4 5" key="1">
    <citation type="submission" date="2010-01" db="EMBL/GenBank/DDBJ databases">
        <authorList>
            <person name="Muzny D."/>
            <person name="Qin X."/>
            <person name="Deng J."/>
            <person name="Jiang H."/>
            <person name="Liu Y."/>
            <person name="Qu J."/>
            <person name="Song X.-Z."/>
            <person name="Zhang L."/>
            <person name="Thornton R."/>
            <person name="Coyle M."/>
            <person name="Francisco L."/>
            <person name="Jackson L."/>
            <person name="Javaid M."/>
            <person name="Korchina V."/>
            <person name="Kovar C."/>
            <person name="Mata R."/>
            <person name="Mathew T."/>
            <person name="Ngo R."/>
            <person name="Nguyen L."/>
            <person name="Nguyen N."/>
            <person name="Okwuonu G."/>
            <person name="Ongeri F."/>
            <person name="Pham C."/>
            <person name="Simmons D."/>
            <person name="Wilczek-Boney K."/>
            <person name="Hale W."/>
            <person name="Jakkamsetti A."/>
            <person name="Pham P."/>
            <person name="Ruth R."/>
            <person name="San Lucas F."/>
            <person name="Warren J."/>
            <person name="Zhang J."/>
            <person name="Zhao Z."/>
            <person name="Zhou C."/>
            <person name="Zhu D."/>
            <person name="Lee S."/>
            <person name="Bess C."/>
            <person name="Blankenburg K."/>
            <person name="Forbes L."/>
            <person name="Fu Q."/>
            <person name="Gubbala S."/>
            <person name="Hirani K."/>
            <person name="Jayaseelan J.C."/>
            <person name="Lara F."/>
            <person name="Munidasa M."/>
            <person name="Palculict T."/>
            <person name="Patil S."/>
            <person name="Pu L.-L."/>
            <person name="Saada N."/>
            <person name="Tang L."/>
            <person name="Weissenberger G."/>
            <person name="Zhu Y."/>
            <person name="Hemphill L."/>
            <person name="Shang Y."/>
            <person name="Youmans B."/>
            <person name="Ayvaz T."/>
            <person name="Ross M."/>
            <person name="Santibanez J."/>
            <person name="Aqrawi P."/>
            <person name="Gross S."/>
            <person name="Joshi V."/>
            <person name="Fowler G."/>
            <person name="Nazareth L."/>
            <person name="Reid J."/>
            <person name="Worley K."/>
            <person name="Petrosino J."/>
            <person name="Highlander S."/>
            <person name="Gibbs R."/>
        </authorList>
    </citation>
    <scope>NUCLEOTIDE SEQUENCE [LARGE SCALE GENOMIC DNA]</scope>
    <source>
        <strain evidence="4 5">DSM 4582</strain>
    </source>
</reference>
<dbReference type="SUPFAM" id="SSF102405">
    <property type="entry name" value="MCP/YpsA-like"/>
    <property type="match status" value="1"/>
</dbReference>
<keyword evidence="3" id="KW-0378">Hydrolase</keyword>
<protein>
    <recommendedName>
        <fullName evidence="3">Cytokinin riboside 5'-monophosphate phosphoribohydrolase</fullName>
        <ecNumber evidence="3">3.2.2.n1</ecNumber>
    </recommendedName>
</protein>
<dbReference type="PANTHER" id="PTHR31223:SF70">
    <property type="entry name" value="LOG FAMILY PROTEIN YJL055W"/>
    <property type="match status" value="1"/>
</dbReference>
<dbReference type="AlphaFoldDB" id="D4E5Q6"/>
<dbReference type="GO" id="GO:0008714">
    <property type="term" value="F:AMP nucleosidase activity"/>
    <property type="evidence" value="ECO:0007669"/>
    <property type="project" value="UniProtKB-EC"/>
</dbReference>
<evidence type="ECO:0000313" key="4">
    <source>
        <dbReference type="EMBL" id="EFE95072.1"/>
    </source>
</evidence>
<gene>
    <name evidence="4" type="ORF">HMPREF0758_3506</name>
</gene>
<dbReference type="Pfam" id="PF03641">
    <property type="entry name" value="Lysine_decarbox"/>
    <property type="match status" value="1"/>
</dbReference>
<dbReference type="PANTHER" id="PTHR31223">
    <property type="entry name" value="LOG FAMILY PROTEIN YJL055W"/>
    <property type="match status" value="1"/>
</dbReference>
<dbReference type="InterPro" id="IPR031100">
    <property type="entry name" value="LOG_fam"/>
</dbReference>
<dbReference type="Gene3D" id="3.40.50.450">
    <property type="match status" value="1"/>
</dbReference>
<evidence type="ECO:0000313" key="5">
    <source>
        <dbReference type="Proteomes" id="UP000005723"/>
    </source>
</evidence>
<dbReference type="STRING" id="667129.HMPREF0758_3506"/>
<dbReference type="Proteomes" id="UP000005723">
    <property type="component" value="Unassembled WGS sequence"/>
</dbReference>
<keyword evidence="5" id="KW-1185">Reference proteome</keyword>
<dbReference type="GO" id="GO:0009691">
    <property type="term" value="P:cytokinin biosynthetic process"/>
    <property type="evidence" value="ECO:0007669"/>
    <property type="project" value="UniProtKB-UniRule"/>
</dbReference>
<dbReference type="InterPro" id="IPR005269">
    <property type="entry name" value="LOG"/>
</dbReference>
<dbReference type="GO" id="GO:0005829">
    <property type="term" value="C:cytosol"/>
    <property type="evidence" value="ECO:0007669"/>
    <property type="project" value="TreeGrafter"/>
</dbReference>
<dbReference type="HOGENOM" id="CLU_058336_4_2_6"/>
<evidence type="ECO:0000256" key="2">
    <source>
        <dbReference type="ARBA" id="ARBA00006763"/>
    </source>
</evidence>